<evidence type="ECO:0000256" key="7">
    <source>
        <dbReference type="SAM" id="Coils"/>
    </source>
</evidence>
<dbReference type="PANTHER" id="PTHR42735">
    <property type="match status" value="1"/>
</dbReference>
<reference evidence="11" key="1">
    <citation type="submission" date="2017-01" db="EMBL/GenBank/DDBJ databases">
        <title>A deep insight into the sialotranscriptome of adult male and female Cluex tarsalis mosquitoes.</title>
        <authorList>
            <person name="Ribeiro J.M."/>
            <person name="Moreira F."/>
            <person name="Bernard K.A."/>
            <person name="Calvo E."/>
        </authorList>
    </citation>
    <scope>NUCLEOTIDE SEQUENCE</scope>
    <source>
        <strain evidence="11">Kern County</strain>
        <tissue evidence="11">Salivary glands</tissue>
    </source>
</reference>
<dbReference type="InterPro" id="IPR015421">
    <property type="entry name" value="PyrdxlP-dep_Trfase_major"/>
</dbReference>
<organism evidence="11">
    <name type="scientific">Culex tarsalis</name>
    <name type="common">Encephalitis mosquito</name>
    <dbReference type="NCBI Taxonomy" id="7177"/>
    <lineage>
        <taxon>Eukaryota</taxon>
        <taxon>Metazoa</taxon>
        <taxon>Ecdysozoa</taxon>
        <taxon>Arthropoda</taxon>
        <taxon>Hexapoda</taxon>
        <taxon>Insecta</taxon>
        <taxon>Pterygota</taxon>
        <taxon>Neoptera</taxon>
        <taxon>Endopterygota</taxon>
        <taxon>Diptera</taxon>
        <taxon>Nematocera</taxon>
        <taxon>Culicoidea</taxon>
        <taxon>Culicidae</taxon>
        <taxon>Culicinae</taxon>
        <taxon>Culicini</taxon>
        <taxon>Culex</taxon>
        <taxon>Culex</taxon>
    </lineage>
</organism>
<feature type="compositionally biased region" description="Low complexity" evidence="8">
    <location>
        <begin position="774"/>
        <end position="785"/>
    </location>
</feature>
<dbReference type="SUPFAM" id="SSF53383">
    <property type="entry name" value="PLP-dependent transferases"/>
    <property type="match status" value="1"/>
</dbReference>
<dbReference type="Pfam" id="PF00282">
    <property type="entry name" value="Pyridoxal_deC"/>
    <property type="match status" value="1"/>
</dbReference>
<dbReference type="Pfam" id="PF22930">
    <property type="entry name" value="PDXDC1-like_cen"/>
    <property type="match status" value="1"/>
</dbReference>
<feature type="coiled-coil region" evidence="7">
    <location>
        <begin position="27"/>
        <end position="54"/>
    </location>
</feature>
<feature type="domain" description="PDXDC1/PDXD2 second" evidence="9">
    <location>
        <begin position="426"/>
        <end position="552"/>
    </location>
</feature>
<evidence type="ECO:0000256" key="8">
    <source>
        <dbReference type="SAM" id="MobiDB-lite"/>
    </source>
</evidence>
<keyword evidence="4" id="KW-0663">Pyridoxal phosphate</keyword>
<evidence type="ECO:0000256" key="2">
    <source>
        <dbReference type="ARBA" id="ARBA00009533"/>
    </source>
</evidence>
<evidence type="ECO:0000256" key="5">
    <source>
        <dbReference type="ARBA" id="ARBA00023239"/>
    </source>
</evidence>
<evidence type="ECO:0000313" key="11">
    <source>
        <dbReference type="EMBL" id="JAV25665.1"/>
    </source>
</evidence>
<feature type="domain" description="PDXDC1-like third" evidence="10">
    <location>
        <begin position="558"/>
        <end position="661"/>
    </location>
</feature>
<dbReference type="InterPro" id="IPR055102">
    <property type="entry name" value="PDXDC1-like_3rd"/>
</dbReference>
<evidence type="ECO:0000259" key="10">
    <source>
        <dbReference type="Pfam" id="PF22937"/>
    </source>
</evidence>
<dbReference type="InterPro" id="IPR050477">
    <property type="entry name" value="GrpII_AminoAcid_Decarb"/>
</dbReference>
<feature type="compositionally biased region" description="Low complexity" evidence="8">
    <location>
        <begin position="796"/>
        <end position="819"/>
    </location>
</feature>
<dbReference type="AlphaFoldDB" id="A0A1Q3FDL7"/>
<evidence type="ECO:0000256" key="6">
    <source>
        <dbReference type="ARBA" id="ARBA00047190"/>
    </source>
</evidence>
<evidence type="ECO:0000256" key="1">
    <source>
        <dbReference type="ARBA" id="ARBA00001933"/>
    </source>
</evidence>
<comment type="similarity">
    <text evidence="2">Belongs to the group II decarboxylase family.</text>
</comment>
<proteinExistence type="inferred from homology"/>
<dbReference type="InterPro" id="IPR002129">
    <property type="entry name" value="PyrdxlP-dep_de-COase"/>
</dbReference>
<dbReference type="InterPro" id="IPR015424">
    <property type="entry name" value="PyrdxlP-dep_Trfase"/>
</dbReference>
<evidence type="ECO:0000256" key="4">
    <source>
        <dbReference type="ARBA" id="ARBA00022898"/>
    </source>
</evidence>
<dbReference type="Pfam" id="PF22937">
    <property type="entry name" value="PDXDC1-like_cen2"/>
    <property type="match status" value="1"/>
</dbReference>
<evidence type="ECO:0000259" key="9">
    <source>
        <dbReference type="Pfam" id="PF22930"/>
    </source>
</evidence>
<dbReference type="PANTHER" id="PTHR42735:SF1">
    <property type="entry name" value="PYRIDOXAL-DEPENDENT DECARBOXYLASE DOMAIN-CONTAINING PROTEIN 1-RELATED"/>
    <property type="match status" value="1"/>
</dbReference>
<comment type="cofactor">
    <cofactor evidence="1">
        <name>pyridoxal 5'-phosphate</name>
        <dbReference type="ChEBI" id="CHEBI:597326"/>
    </cofactor>
</comment>
<name>A0A1Q3FDL7_CULTA</name>
<dbReference type="EMBL" id="GFDL01009380">
    <property type="protein sequence ID" value="JAV25665.1"/>
    <property type="molecule type" value="Transcribed_RNA"/>
</dbReference>
<dbReference type="Gene3D" id="3.40.640.10">
    <property type="entry name" value="Type I PLP-dependent aspartate aminotransferase-like (Major domain)"/>
    <property type="match status" value="1"/>
</dbReference>
<protein>
    <recommendedName>
        <fullName evidence="6">Pyridoxal-dependent decarboxylase domain-containing protein 1</fullName>
    </recommendedName>
</protein>
<sequence>MSDTPGESGIPQGMGLVPEPQVLEIPASNVRSSLAELENQASQVLNRLEYVKGAVEQQQQNPIPITPGFLQPDKKPTAEVLSTLETLISQLDVDDEPEFVLPPLDDSSQLAVITHSIASYLTSLDRQHLNRIVSKIVADTNRWLSHMFRFMDCSTSYYRDSAECILHSVRLAIANRFPESVDNRLSLLQNATLYVSESSSLFALQNTCRFIGLPVGNIRTVPCNTMTLARGTMDASELQKLIAADVEAGKVPLFVMADLGSSICGEVDNLAVIRNLCNLSNVWLHCQGHCLAALAVTKGTLTGIKAIPDSMTLNLGNWLGMSGVPCVLMYKQVPISMLTLFDVDPILSNRLTALSLWTIMQTMGVDAISERIFMAFDSCRQMHEMLSKIEGVKILSKAPRQEAGKSFRALLNSPINYCILFESAIPVVVFQFDGTCAEKDAATNEVTAAMAGSETGALELPSDAVDSKTKDDPTSKSNNSSYFDRLNGWLGQILLRDCAQLNLEIVNHTLHGTCIRYSPFAPGYGELLPLSEVIESVGQFIEAQIEILLATVKHKSRFNQLVAESSVLRLIELNDWAGLGSVHYVPEGWETLLTDQAKTELNRLNSALVEMLKAHDGAFSLGEGNDGLICVRFGMVTSETDVEELLDLVIQTGLKIQENSKILDTMSEILKKGIEAATIDLQREAEEKLWQDGILRQVPLVGRVVNWWSPPIKESGVKGRSLNLTQGVVESTENIYKYHMQMTAKPNQLPGKKNPPTPLVQTPISADGEESLHSRNPSSSSQLSSGQTVDRGVSTAQQPQPQPALAGGEQAAAVAASAQ</sequence>
<keyword evidence="7" id="KW-0175">Coiled coil</keyword>
<feature type="region of interest" description="Disordered" evidence="8">
    <location>
        <begin position="745"/>
        <end position="819"/>
    </location>
</feature>
<dbReference type="GO" id="GO:0016831">
    <property type="term" value="F:carboxy-lyase activity"/>
    <property type="evidence" value="ECO:0007669"/>
    <property type="project" value="UniProtKB-KW"/>
</dbReference>
<dbReference type="GO" id="GO:0030170">
    <property type="term" value="F:pyridoxal phosphate binding"/>
    <property type="evidence" value="ECO:0007669"/>
    <property type="project" value="InterPro"/>
</dbReference>
<keyword evidence="5" id="KW-0456">Lyase</keyword>
<dbReference type="GO" id="GO:0019752">
    <property type="term" value="P:carboxylic acid metabolic process"/>
    <property type="evidence" value="ECO:0007669"/>
    <property type="project" value="InterPro"/>
</dbReference>
<keyword evidence="3" id="KW-0210">Decarboxylase</keyword>
<dbReference type="InterPro" id="IPR055103">
    <property type="entry name" value="PDXDC1-like_2nd"/>
</dbReference>
<accession>A0A1Q3FDL7</accession>
<evidence type="ECO:0000256" key="3">
    <source>
        <dbReference type="ARBA" id="ARBA00022793"/>
    </source>
</evidence>